<feature type="region of interest" description="Disordered" evidence="2">
    <location>
        <begin position="1240"/>
        <end position="1351"/>
    </location>
</feature>
<feature type="compositionally biased region" description="Polar residues" evidence="2">
    <location>
        <begin position="557"/>
        <end position="576"/>
    </location>
</feature>
<feature type="region of interest" description="Disordered" evidence="2">
    <location>
        <begin position="523"/>
        <end position="592"/>
    </location>
</feature>
<feature type="compositionally biased region" description="Pro residues" evidence="2">
    <location>
        <begin position="1102"/>
        <end position="1115"/>
    </location>
</feature>
<feature type="compositionally biased region" description="Basic and acidic residues" evidence="2">
    <location>
        <begin position="1240"/>
        <end position="1253"/>
    </location>
</feature>
<feature type="compositionally biased region" description="Pro residues" evidence="2">
    <location>
        <begin position="711"/>
        <end position="729"/>
    </location>
</feature>
<feature type="compositionally biased region" description="Polar residues" evidence="2">
    <location>
        <begin position="1392"/>
        <end position="1406"/>
    </location>
</feature>
<feature type="compositionally biased region" description="Polar residues" evidence="2">
    <location>
        <begin position="465"/>
        <end position="475"/>
    </location>
</feature>
<dbReference type="GO" id="GO:0003712">
    <property type="term" value="F:transcription coregulator activity"/>
    <property type="evidence" value="ECO:0007669"/>
    <property type="project" value="InterPro"/>
</dbReference>
<feature type="compositionally biased region" description="Polar residues" evidence="2">
    <location>
        <begin position="1283"/>
        <end position="1319"/>
    </location>
</feature>
<dbReference type="Pfam" id="PF05397">
    <property type="entry name" value="Med15_fungi"/>
    <property type="match status" value="1"/>
</dbReference>
<feature type="coiled-coil region" evidence="1">
    <location>
        <begin position="367"/>
        <end position="394"/>
    </location>
</feature>
<feature type="region of interest" description="Disordered" evidence="2">
    <location>
        <begin position="691"/>
        <end position="733"/>
    </location>
</feature>
<evidence type="ECO:0000256" key="1">
    <source>
        <dbReference type="SAM" id="Coils"/>
    </source>
</evidence>
<feature type="compositionally biased region" description="Polar residues" evidence="2">
    <location>
        <begin position="1149"/>
        <end position="1168"/>
    </location>
</feature>
<feature type="compositionally biased region" description="Polar residues" evidence="2">
    <location>
        <begin position="883"/>
        <end position="907"/>
    </location>
</feature>
<organism evidence="3 4">
    <name type="scientific">Emydomyces testavorans</name>
    <dbReference type="NCBI Taxonomy" id="2070801"/>
    <lineage>
        <taxon>Eukaryota</taxon>
        <taxon>Fungi</taxon>
        <taxon>Dikarya</taxon>
        <taxon>Ascomycota</taxon>
        <taxon>Pezizomycotina</taxon>
        <taxon>Eurotiomycetes</taxon>
        <taxon>Eurotiomycetidae</taxon>
        <taxon>Onygenales</taxon>
        <taxon>Nannizziopsiaceae</taxon>
        <taxon>Emydomyces</taxon>
    </lineage>
</organism>
<gene>
    <name evidence="3" type="ORF">PRK78_000691</name>
</gene>
<evidence type="ECO:0000256" key="2">
    <source>
        <dbReference type="SAM" id="MobiDB-lite"/>
    </source>
</evidence>
<feature type="compositionally biased region" description="Polar residues" evidence="2">
    <location>
        <begin position="538"/>
        <end position="547"/>
    </location>
</feature>
<proteinExistence type="predicted"/>
<feature type="compositionally biased region" description="Pro residues" evidence="2">
    <location>
        <begin position="582"/>
        <end position="592"/>
    </location>
</feature>
<feature type="region of interest" description="Disordered" evidence="2">
    <location>
        <begin position="397"/>
        <end position="423"/>
    </location>
</feature>
<keyword evidence="4" id="KW-1185">Reference proteome</keyword>
<feature type="region of interest" description="Disordered" evidence="2">
    <location>
        <begin position="1091"/>
        <end position="1184"/>
    </location>
</feature>
<accession>A0AAF0DB58</accession>
<name>A0AAF0DB58_9EURO</name>
<feature type="region of interest" description="Disordered" evidence="2">
    <location>
        <begin position="435"/>
        <end position="480"/>
    </location>
</feature>
<keyword evidence="1" id="KW-0175">Coiled coil</keyword>
<feature type="region of interest" description="Disordered" evidence="2">
    <location>
        <begin position="790"/>
        <end position="927"/>
    </location>
</feature>
<evidence type="ECO:0000313" key="3">
    <source>
        <dbReference type="EMBL" id="WEW55262.1"/>
    </source>
</evidence>
<reference evidence="3" key="1">
    <citation type="submission" date="2023-03" db="EMBL/GenBank/DDBJ databases">
        <title>Emydomyces testavorans Genome Sequence.</title>
        <authorList>
            <person name="Hoyer L."/>
        </authorList>
    </citation>
    <scope>NUCLEOTIDE SEQUENCE</scope>
    <source>
        <strain evidence="3">16-2883</strain>
    </source>
</reference>
<feature type="region of interest" description="Disordered" evidence="2">
    <location>
        <begin position="1389"/>
        <end position="1412"/>
    </location>
</feature>
<dbReference type="Proteomes" id="UP001219355">
    <property type="component" value="Chromosome 1"/>
</dbReference>
<feature type="compositionally biased region" description="Polar residues" evidence="2">
    <location>
        <begin position="809"/>
        <end position="820"/>
    </location>
</feature>
<sequence>MNPANFPNGGGMGGAMAPADKAKIDNNTQMLVKHVAQLIQTQGPFTGWRESVSIQWRVMKKKLLEKRTKRYAISDPQLIYEMKPGVNLLEKADYERECTEKLLHLRDKRQQAVMAHTNPQTGMPIGAPNQNQMQHMFPNGMPRPAHGGAVPAQQQQAMGVPNQQPLRQQGFLQNPEGRPGPIRDDMTTLSPKEFHQVCQLADQLAQKTSPADLEKIKMNLQNMTPEHRQSLDRKGLTPLQHFFRCQALKNMRKLRQSQMGMASPQTTHMDPANNAESDRMLGAHQRQMSQPVMPFQGSPAMPMAGPDPTFAGNVDHIQGQQMDPLRSQEPGHSIIPVSTPHAMNHPPFGGQQGVFQAAQPNPARPGVNAAMLAQQQHRQNLQNAQQEKLQHAAQFQAQSDAQARAQAAAKAQRAISSQANPQIPQTLPQQNQAVPMMNRPVGPVQVPQGGVGPTGRAYPRPAGMGQSTNAMQTPRSAIPSGLPLALQNQLAQLPPEQVNVVLQNYRRSVANNPAMLRQNQNVRVQPPIPDSRQVPQVPGSNLSNDPNTRVPMGMHHSLTNMGGMQPPQGLQNQQFPVQKPNQQPPSYPQPPDPRLQYLQQRRGSLTMTEEQIREMDRVPFPPAMLNSNPALAQALPKALKTWGQLKMWAGKNPQALGDVNMEKLVMLQRYHFGQMLHTRREVANRVMGQPGAASMEMDQSSLRQASFKPQGPQPLPQQFPSQPQLPPNMPMRRPINATNIQFVRQKLGAQVENLSDDALLHLLEKNRQKHFMEQAARNREAAQAFVVQSTNQVPASGHIPAPSPPPQHGPTTQAQPQVSQPIAAPGIPSAEAKTGPQNVAKATRGPVTKPSPKNLKRPNAPEVENKASANPQPQVATAQTTTGKSPQASPAQPTREQLASMNPQQRAQWEAHMRRQQSHPRQTIPKDAADDAWSRLPDHLKQMYAEIVRNDNATVPVAMTSDQKAAVSQQLRENTDMLSRMDALVQWVAKYPGQENPLRILLQMRMLLMKQFKGPDWNLAEHFTITPDYLASAIMYIKKWFAETISRVQNSRQNQSSRTAGAQSLNGQTAPQKVPTPLNASNLQQLEQQEAALQRARKAAQPAPPAPTTMQPPFPLGATSPQGVPRVYGPTNVTQESLTLPPPKRRKPNQSSKAATKPTQQSPSTIQEETPAAAETKKSAPIPKDTFRCPVAECQYHLKGFPSQAALDNHVNEQHKPEEPVSDALEFAIESYRKGLGLDKANKKASEAQDQKTKASAALGAGKLPPPKSDVNAESVHPVPQQMAHSTSIAGVKSISPSSLQAKPSQMSATKGSSTTNLKTGPGPDGKKNTTNNTEFGQPPTKDPWEDSPTSLETICSTFSELAEQSYFDIGWDPVDELLVSDAFTAVRSKDTPQSTDASAITQTPQDSDVSKDDDIDIVMGGMVDDSWIPSDWVRLPEEMEGSLYMNDQWEKIDWDAVEANDLETGRTPGDDLVYSV</sequence>
<feature type="region of interest" description="Disordered" evidence="2">
    <location>
        <begin position="1052"/>
        <end position="1077"/>
    </location>
</feature>
<dbReference type="GO" id="GO:0006357">
    <property type="term" value="P:regulation of transcription by RNA polymerase II"/>
    <property type="evidence" value="ECO:0007669"/>
    <property type="project" value="InterPro"/>
</dbReference>
<dbReference type="EMBL" id="CP120627">
    <property type="protein sequence ID" value="WEW55262.1"/>
    <property type="molecule type" value="Genomic_DNA"/>
</dbReference>
<dbReference type="GO" id="GO:0016592">
    <property type="term" value="C:mediator complex"/>
    <property type="evidence" value="ECO:0007669"/>
    <property type="project" value="InterPro"/>
</dbReference>
<evidence type="ECO:0000313" key="4">
    <source>
        <dbReference type="Proteomes" id="UP001219355"/>
    </source>
</evidence>
<feature type="compositionally biased region" description="Low complexity" evidence="2">
    <location>
        <begin position="397"/>
        <end position="419"/>
    </location>
</feature>
<feature type="compositionally biased region" description="Low complexity" evidence="2">
    <location>
        <begin position="871"/>
        <end position="882"/>
    </location>
</feature>
<feature type="compositionally biased region" description="Polar residues" evidence="2">
    <location>
        <begin position="1059"/>
        <end position="1071"/>
    </location>
</feature>
<evidence type="ECO:0008006" key="5">
    <source>
        <dbReference type="Google" id="ProtNLM"/>
    </source>
</evidence>
<protein>
    <recommendedName>
        <fullName evidence="5">Mediator complex subunit 15 KIX domain-containing protein</fullName>
    </recommendedName>
</protein>
<dbReference type="InterPro" id="IPR008626">
    <property type="entry name" value="Mediator_Med15_fun"/>
</dbReference>